<dbReference type="GeneID" id="92028787"/>
<feature type="compositionally biased region" description="Basic residues" evidence="1">
    <location>
        <begin position="153"/>
        <end position="162"/>
    </location>
</feature>
<proteinExistence type="predicted"/>
<accession>A0ABR1LL39</accession>
<feature type="region of interest" description="Disordered" evidence="1">
    <location>
        <begin position="130"/>
        <end position="166"/>
    </location>
</feature>
<feature type="compositionally biased region" description="Low complexity" evidence="1">
    <location>
        <begin position="219"/>
        <end position="229"/>
    </location>
</feature>
<organism evidence="2 3">
    <name type="scientific">Phyllosticta citribraziliensis</name>
    <dbReference type="NCBI Taxonomy" id="989973"/>
    <lineage>
        <taxon>Eukaryota</taxon>
        <taxon>Fungi</taxon>
        <taxon>Dikarya</taxon>
        <taxon>Ascomycota</taxon>
        <taxon>Pezizomycotina</taxon>
        <taxon>Dothideomycetes</taxon>
        <taxon>Dothideomycetes incertae sedis</taxon>
        <taxon>Botryosphaeriales</taxon>
        <taxon>Phyllostictaceae</taxon>
        <taxon>Phyllosticta</taxon>
    </lineage>
</organism>
<feature type="compositionally biased region" description="Pro residues" evidence="1">
    <location>
        <begin position="231"/>
        <end position="247"/>
    </location>
</feature>
<feature type="compositionally biased region" description="Polar residues" evidence="1">
    <location>
        <begin position="134"/>
        <end position="147"/>
    </location>
</feature>
<sequence length="363" mass="39674">MSESVVEECEGGREMRKVGRYSRYLQSWRSWTWCGVVWCACLSMCGGGVGTARTRAERRATKTETGAKRDPRVWLSGCKTPIYSAMGPGEALGKKGKELIRALPCLCSILHSTLALQPIQFWRSRRRRPFSAEAGTSNNKDPSQPKQSGDRPKHARGPRHHPPLLLPSRRSISLSLSLLSSLLPQLNHRNSLQVPARLQAAAGRAPVIPIQSHHDDRTSLSSPLPSDRFPPSRPPPPTASSPPPPPLDSISLFATSTLHLPRSTSIATIRSLSVDDVFVANRPVPPHRLPPSSPPIDRSTRLTGPHHVADTPAVNSSTRSSHITKHALFAKKGVDAPSSVNWKRMQPLPLSHPRSSSTPVRIA</sequence>
<dbReference type="RefSeq" id="XP_066654332.1">
    <property type="nucleotide sequence ID" value="XM_066795881.1"/>
</dbReference>
<reference evidence="2 3" key="1">
    <citation type="submission" date="2024-04" db="EMBL/GenBank/DDBJ databases">
        <title>Phyllosticta paracitricarpa is synonymous to the EU quarantine fungus P. citricarpa based on phylogenomic analyses.</title>
        <authorList>
            <consortium name="Lawrence Berkeley National Laboratory"/>
            <person name="Van ingen-buijs V.A."/>
            <person name="Van westerhoven A.C."/>
            <person name="Haridas S."/>
            <person name="Skiadas P."/>
            <person name="Martin F."/>
            <person name="Groenewald J.Z."/>
            <person name="Crous P.W."/>
            <person name="Seidl M.F."/>
        </authorList>
    </citation>
    <scope>NUCLEOTIDE SEQUENCE [LARGE SCALE GENOMIC DNA]</scope>
    <source>
        <strain evidence="2 3">CPC 17464</strain>
    </source>
</reference>
<feature type="region of interest" description="Disordered" evidence="1">
    <location>
        <begin position="334"/>
        <end position="363"/>
    </location>
</feature>
<name>A0ABR1LL39_9PEZI</name>
<protein>
    <submittedName>
        <fullName evidence="2">Uncharacterized protein</fullName>
    </submittedName>
</protein>
<feature type="region of interest" description="Disordered" evidence="1">
    <location>
        <begin position="208"/>
        <end position="249"/>
    </location>
</feature>
<keyword evidence="3" id="KW-1185">Reference proteome</keyword>
<feature type="compositionally biased region" description="Polar residues" evidence="1">
    <location>
        <begin position="353"/>
        <end position="363"/>
    </location>
</feature>
<dbReference type="Proteomes" id="UP001360953">
    <property type="component" value="Unassembled WGS sequence"/>
</dbReference>
<dbReference type="EMBL" id="JBBPEH010000007">
    <property type="protein sequence ID" value="KAK7535916.1"/>
    <property type="molecule type" value="Genomic_DNA"/>
</dbReference>
<gene>
    <name evidence="2" type="ORF">J3D65DRAFT_394337</name>
</gene>
<comment type="caution">
    <text evidence="2">The sequence shown here is derived from an EMBL/GenBank/DDBJ whole genome shotgun (WGS) entry which is preliminary data.</text>
</comment>
<feature type="compositionally biased region" description="Pro residues" evidence="1">
    <location>
        <begin position="283"/>
        <end position="294"/>
    </location>
</feature>
<evidence type="ECO:0000313" key="3">
    <source>
        <dbReference type="Proteomes" id="UP001360953"/>
    </source>
</evidence>
<evidence type="ECO:0000313" key="2">
    <source>
        <dbReference type="EMBL" id="KAK7535916.1"/>
    </source>
</evidence>
<feature type="region of interest" description="Disordered" evidence="1">
    <location>
        <begin position="283"/>
        <end position="303"/>
    </location>
</feature>
<evidence type="ECO:0000256" key="1">
    <source>
        <dbReference type="SAM" id="MobiDB-lite"/>
    </source>
</evidence>